<reference evidence="2 3" key="1">
    <citation type="submission" date="2024-11" db="EMBL/GenBank/DDBJ databases">
        <title>Adaptive evolution of stress response genes in parasites aligns with host niche diversity.</title>
        <authorList>
            <person name="Hahn C."/>
            <person name="Resl P."/>
        </authorList>
    </citation>
    <scope>NUCLEOTIDE SEQUENCE [LARGE SCALE GENOMIC DNA]</scope>
    <source>
        <strain evidence="2">EGGRZ-B1_66</strain>
        <tissue evidence="2">Body</tissue>
    </source>
</reference>
<dbReference type="CDD" id="cd18186">
    <property type="entry name" value="BTB_POZ_ZBTB_KLHL-like"/>
    <property type="match status" value="1"/>
</dbReference>
<evidence type="ECO:0000313" key="3">
    <source>
        <dbReference type="Proteomes" id="UP001626550"/>
    </source>
</evidence>
<evidence type="ECO:0000313" key="2">
    <source>
        <dbReference type="EMBL" id="KAL3307429.1"/>
    </source>
</evidence>
<gene>
    <name evidence="2" type="ORF">Ciccas_014055</name>
</gene>
<evidence type="ECO:0000259" key="1">
    <source>
        <dbReference type="PROSITE" id="PS50097"/>
    </source>
</evidence>
<accession>A0ABD2PJM0</accession>
<comment type="caution">
    <text evidence="2">The sequence shown here is derived from an EMBL/GenBank/DDBJ whole genome shotgun (WGS) entry which is preliminary data.</text>
</comment>
<protein>
    <recommendedName>
        <fullName evidence="1">BTB domain-containing protein</fullName>
    </recommendedName>
</protein>
<feature type="domain" description="BTB" evidence="1">
    <location>
        <begin position="52"/>
        <end position="113"/>
    </location>
</feature>
<proteinExistence type="predicted"/>
<dbReference type="EMBL" id="JBJKFK010007380">
    <property type="protein sequence ID" value="KAL3307429.1"/>
    <property type="molecule type" value="Genomic_DNA"/>
</dbReference>
<dbReference type="Pfam" id="PF00651">
    <property type="entry name" value="BTB"/>
    <property type="match status" value="1"/>
</dbReference>
<feature type="non-terminal residue" evidence="2">
    <location>
        <position position="308"/>
    </location>
</feature>
<keyword evidence="3" id="KW-1185">Reference proteome</keyword>
<organism evidence="2 3">
    <name type="scientific">Cichlidogyrus casuarinus</name>
    <dbReference type="NCBI Taxonomy" id="1844966"/>
    <lineage>
        <taxon>Eukaryota</taxon>
        <taxon>Metazoa</taxon>
        <taxon>Spiralia</taxon>
        <taxon>Lophotrochozoa</taxon>
        <taxon>Platyhelminthes</taxon>
        <taxon>Monogenea</taxon>
        <taxon>Monopisthocotylea</taxon>
        <taxon>Dactylogyridea</taxon>
        <taxon>Ancyrocephalidae</taxon>
        <taxon>Cichlidogyrus</taxon>
    </lineage>
</organism>
<dbReference type="AlphaFoldDB" id="A0ABD2PJM0"/>
<dbReference type="PROSITE" id="PS50097">
    <property type="entry name" value="BTB"/>
    <property type="match status" value="1"/>
</dbReference>
<dbReference type="Proteomes" id="UP001626550">
    <property type="component" value="Unassembled WGS sequence"/>
</dbReference>
<dbReference type="Gene3D" id="3.30.710.10">
    <property type="entry name" value="Potassium Channel Kv1.1, Chain A"/>
    <property type="match status" value="1"/>
</dbReference>
<sequence>MASECIDKTKYLLAEYKLEEAKNVLKFIYTGQIAPDNGHIRDMAKSVGCKHGDVEIVVKGGVLRAHAIVLKMKAKNIERLMRENKIESLKDCEVKDVESVLRFIYTGELNYENRRTQVQYVTRTLGIEGVEIILDQSLAPSMTSSMDEFEFVPHDDALFDSPTALRQRLLSLDDAREGFLLIRDWVEHNHDKYNENDIEKVIKLIEFERMTLEQIQEIDEEADSMLNMYPKYDEMLKEFLNPKNSPPLPLPQSARLTTLEAGSGPAVQSSAVSREFTIIACNSQCQTYDFGNVQWTERSIAPLPKQIY</sequence>
<dbReference type="InterPro" id="IPR000210">
    <property type="entry name" value="BTB/POZ_dom"/>
</dbReference>
<dbReference type="InterPro" id="IPR011333">
    <property type="entry name" value="SKP1/BTB/POZ_sf"/>
</dbReference>
<name>A0ABD2PJM0_9PLAT</name>
<dbReference type="SUPFAM" id="SSF54695">
    <property type="entry name" value="POZ domain"/>
    <property type="match status" value="1"/>
</dbReference>